<dbReference type="AlphaFoldDB" id="A0A1F5GFB4"/>
<comment type="caution">
    <text evidence="1">The sequence shown here is derived from an EMBL/GenBank/DDBJ whole genome shotgun (WGS) entry which is preliminary data.</text>
</comment>
<organism evidence="1 2">
    <name type="scientific">Candidatus Curtissbacteria bacterium RIFCSPHIGHO2_02_FULL_42_15</name>
    <dbReference type="NCBI Taxonomy" id="1797716"/>
    <lineage>
        <taxon>Bacteria</taxon>
        <taxon>Candidatus Curtissiibacteriota</taxon>
    </lineage>
</organism>
<protein>
    <submittedName>
        <fullName evidence="1">Uncharacterized protein</fullName>
    </submittedName>
</protein>
<sequence length="104" mass="11724">MFTPEVRFGLAPRDSALDFLMDAVSQLEEESDNAKDPETAKTIETELVKYNRAFDLIMCGNNLSEVATFLRDQVTELRNQAKNQEDYKNTQRLSCLADDLSSAA</sequence>
<dbReference type="EMBL" id="MFBF01000041">
    <property type="protein sequence ID" value="OGD90549.1"/>
    <property type="molecule type" value="Genomic_DNA"/>
</dbReference>
<dbReference type="STRING" id="1797716.A3D07_01060"/>
<proteinExistence type="predicted"/>
<evidence type="ECO:0000313" key="2">
    <source>
        <dbReference type="Proteomes" id="UP000177124"/>
    </source>
</evidence>
<evidence type="ECO:0000313" key="1">
    <source>
        <dbReference type="EMBL" id="OGD90549.1"/>
    </source>
</evidence>
<accession>A0A1F5GFB4</accession>
<name>A0A1F5GFB4_9BACT</name>
<gene>
    <name evidence="1" type="ORF">A3D07_01060</name>
</gene>
<reference evidence="1 2" key="1">
    <citation type="journal article" date="2016" name="Nat. Commun.">
        <title>Thousands of microbial genomes shed light on interconnected biogeochemical processes in an aquifer system.</title>
        <authorList>
            <person name="Anantharaman K."/>
            <person name="Brown C.T."/>
            <person name="Hug L.A."/>
            <person name="Sharon I."/>
            <person name="Castelle C.J."/>
            <person name="Probst A.J."/>
            <person name="Thomas B.C."/>
            <person name="Singh A."/>
            <person name="Wilkins M.J."/>
            <person name="Karaoz U."/>
            <person name="Brodie E.L."/>
            <person name="Williams K.H."/>
            <person name="Hubbard S.S."/>
            <person name="Banfield J.F."/>
        </authorList>
    </citation>
    <scope>NUCLEOTIDE SEQUENCE [LARGE SCALE GENOMIC DNA]</scope>
</reference>
<dbReference type="Proteomes" id="UP000177124">
    <property type="component" value="Unassembled WGS sequence"/>
</dbReference>